<evidence type="ECO:0000256" key="4">
    <source>
        <dbReference type="ARBA" id="ARBA00022603"/>
    </source>
</evidence>
<keyword evidence="5" id="KW-0808">Transferase</keyword>
<dbReference type="PIRSF" id="PIRSF006004">
    <property type="entry name" value="CHP00048"/>
    <property type="match status" value="1"/>
</dbReference>
<dbReference type="PROSITE" id="PS51918">
    <property type="entry name" value="RADICAL_SAM"/>
    <property type="match status" value="1"/>
</dbReference>
<accession>A0A7S3XAV9</accession>
<keyword evidence="3" id="KW-0963">Cytoplasm</keyword>
<evidence type="ECO:0000256" key="2">
    <source>
        <dbReference type="ARBA" id="ARBA00022485"/>
    </source>
</evidence>
<evidence type="ECO:0000256" key="1">
    <source>
        <dbReference type="ARBA" id="ARBA00001966"/>
    </source>
</evidence>
<evidence type="ECO:0000256" key="8">
    <source>
        <dbReference type="ARBA" id="ARBA00023004"/>
    </source>
</evidence>
<dbReference type="InterPro" id="IPR004383">
    <property type="entry name" value="rRNA_lsu_MTrfase_RlmN/Cfr"/>
</dbReference>
<dbReference type="PANTHER" id="PTHR30544:SF9">
    <property type="entry name" value="RADICAL SAM SUPERFAMILY PROTEIN"/>
    <property type="match status" value="1"/>
</dbReference>
<evidence type="ECO:0000256" key="3">
    <source>
        <dbReference type="ARBA" id="ARBA00022490"/>
    </source>
</evidence>
<dbReference type="SFLD" id="SFLDS00029">
    <property type="entry name" value="Radical_SAM"/>
    <property type="match status" value="1"/>
</dbReference>
<dbReference type="GO" id="GO:0046872">
    <property type="term" value="F:metal ion binding"/>
    <property type="evidence" value="ECO:0007669"/>
    <property type="project" value="UniProtKB-KW"/>
</dbReference>
<evidence type="ECO:0000256" key="6">
    <source>
        <dbReference type="ARBA" id="ARBA00022691"/>
    </source>
</evidence>
<dbReference type="InterPro" id="IPR013785">
    <property type="entry name" value="Aldolase_TIM"/>
</dbReference>
<evidence type="ECO:0000259" key="10">
    <source>
        <dbReference type="PROSITE" id="PS51918"/>
    </source>
</evidence>
<name>A0A7S3XAV9_9CHLO</name>
<dbReference type="PANTHER" id="PTHR30544">
    <property type="entry name" value="23S RRNA METHYLTRANSFERASE"/>
    <property type="match status" value="1"/>
</dbReference>
<keyword evidence="9" id="KW-0411">Iron-sulfur</keyword>
<dbReference type="EMBL" id="HBIS01000603">
    <property type="protein sequence ID" value="CAE0606693.1"/>
    <property type="molecule type" value="Transcribed_RNA"/>
</dbReference>
<evidence type="ECO:0000256" key="9">
    <source>
        <dbReference type="ARBA" id="ARBA00023014"/>
    </source>
</evidence>
<comment type="cofactor">
    <cofactor evidence="1">
        <name>[4Fe-4S] cluster</name>
        <dbReference type="ChEBI" id="CHEBI:49883"/>
    </cofactor>
</comment>
<protein>
    <recommendedName>
        <fullName evidence="10">Radical SAM core domain-containing protein</fullName>
    </recommendedName>
</protein>
<keyword evidence="6" id="KW-0949">S-adenosyl-L-methionine</keyword>
<keyword evidence="4" id="KW-0489">Methyltransferase</keyword>
<dbReference type="Gene3D" id="3.20.20.70">
    <property type="entry name" value="Aldolase class I"/>
    <property type="match status" value="1"/>
</dbReference>
<dbReference type="InterPro" id="IPR007197">
    <property type="entry name" value="rSAM"/>
</dbReference>
<evidence type="ECO:0000256" key="7">
    <source>
        <dbReference type="ARBA" id="ARBA00022723"/>
    </source>
</evidence>
<dbReference type="GO" id="GO:0005737">
    <property type="term" value="C:cytoplasm"/>
    <property type="evidence" value="ECO:0007669"/>
    <property type="project" value="UniProtKB-SubCell"/>
</dbReference>
<organism evidence="11">
    <name type="scientific">Picocystis salinarum</name>
    <dbReference type="NCBI Taxonomy" id="88271"/>
    <lineage>
        <taxon>Eukaryota</taxon>
        <taxon>Viridiplantae</taxon>
        <taxon>Chlorophyta</taxon>
        <taxon>Picocystophyceae</taxon>
        <taxon>Picocystales</taxon>
        <taxon>Picocystaceae</taxon>
        <taxon>Picocystis</taxon>
    </lineage>
</organism>
<dbReference type="GO" id="GO:0070475">
    <property type="term" value="P:rRNA base methylation"/>
    <property type="evidence" value="ECO:0007669"/>
    <property type="project" value="TreeGrafter"/>
</dbReference>
<dbReference type="GO" id="GO:0030488">
    <property type="term" value="P:tRNA methylation"/>
    <property type="evidence" value="ECO:0007669"/>
    <property type="project" value="TreeGrafter"/>
</dbReference>
<dbReference type="AlphaFoldDB" id="A0A7S3XAV9"/>
<proteinExistence type="predicted"/>
<evidence type="ECO:0000313" key="11">
    <source>
        <dbReference type="EMBL" id="CAE0606693.1"/>
    </source>
</evidence>
<feature type="domain" description="Radical SAM core" evidence="10">
    <location>
        <begin position="124"/>
        <end position="405"/>
    </location>
</feature>
<reference evidence="11" key="1">
    <citation type="submission" date="2021-01" db="EMBL/GenBank/DDBJ databases">
        <authorList>
            <person name="Corre E."/>
            <person name="Pelletier E."/>
            <person name="Niang G."/>
            <person name="Scheremetjew M."/>
            <person name="Finn R."/>
            <person name="Kale V."/>
            <person name="Holt S."/>
            <person name="Cochrane G."/>
            <person name="Meng A."/>
            <person name="Brown T."/>
            <person name="Cohen L."/>
        </authorList>
    </citation>
    <scope>NUCLEOTIDE SEQUENCE</scope>
    <source>
        <strain evidence="11">CCMP1897</strain>
    </source>
</reference>
<dbReference type="GO" id="GO:0051539">
    <property type="term" value="F:4 iron, 4 sulfur cluster binding"/>
    <property type="evidence" value="ECO:0007669"/>
    <property type="project" value="UniProtKB-KW"/>
</dbReference>
<sequence>MAMDAAKATMTSLRWDVKGISREEMRVFCQRNLRWKPNRTDALWKAMYGPPYVRHVDEASPHVAKHALELLSETGADLRGGLSEARVESAAEDGTRKLLFDVGADSNDAPEHERSVVEAVLIPTPKRTTLCVSSQVGCAMKCQFCRTGQMGLQQNLDTAQIVEQLVAARRACFHHNRVFEPAETSSTSQDKRHKMPHHAHVSNVVFMGMGEPLQNVDAVVKAVDIMTTSPGLQISPNKVTVSTCGLVPQMETFLKSCSRAQLALSLHATTDDVRSLIMPINQVHPLHDLIGLLEAAFPKHPAGSSENNLAAPNGSLPLESYGSRQDRRHVCIEYVMLRGVNDTKEDALRLVQLLRDIRCKVNLIEFNAYPTAIFQASHPEVTEEFMHTLKDAGLVATLRRSRGDDAMAACGQLGQVKTPVAA</sequence>
<dbReference type="GO" id="GO:0008173">
    <property type="term" value="F:RNA methyltransferase activity"/>
    <property type="evidence" value="ECO:0007669"/>
    <property type="project" value="InterPro"/>
</dbReference>
<gene>
    <name evidence="11" type="ORF">PSAL00342_LOCUS509</name>
</gene>
<dbReference type="InterPro" id="IPR040072">
    <property type="entry name" value="Methyltransferase_A"/>
</dbReference>
<evidence type="ECO:0000256" key="5">
    <source>
        <dbReference type="ARBA" id="ARBA00022679"/>
    </source>
</evidence>
<keyword evidence="7" id="KW-0479">Metal-binding</keyword>
<keyword evidence="2" id="KW-0004">4Fe-4S</keyword>
<keyword evidence="8" id="KW-0408">Iron</keyword>